<dbReference type="PANTHER" id="PTHR12771:SF56">
    <property type="entry name" value="CED-12"/>
    <property type="match status" value="1"/>
</dbReference>
<dbReference type="Pfam" id="PF04727">
    <property type="entry name" value="ELMO_CED12"/>
    <property type="match status" value="1"/>
</dbReference>
<dbReference type="AlphaFoldDB" id="A0A7S3YGJ3"/>
<gene>
    <name evidence="2" type="ORF">LGLO00237_LOCUS4634</name>
</gene>
<name>A0A7S3YGJ3_9EUKA</name>
<reference evidence="2" key="1">
    <citation type="submission" date="2021-01" db="EMBL/GenBank/DDBJ databases">
        <authorList>
            <person name="Corre E."/>
            <person name="Pelletier E."/>
            <person name="Niang G."/>
            <person name="Scheremetjew M."/>
            <person name="Finn R."/>
            <person name="Kale V."/>
            <person name="Holt S."/>
            <person name="Cochrane G."/>
            <person name="Meng A."/>
            <person name="Brown T."/>
            <person name="Cohen L."/>
        </authorList>
    </citation>
    <scope>NUCLEOTIDE SEQUENCE</scope>
    <source>
        <strain evidence="2">CCCM811</strain>
    </source>
</reference>
<evidence type="ECO:0000259" key="1">
    <source>
        <dbReference type="PROSITE" id="PS51335"/>
    </source>
</evidence>
<proteinExistence type="predicted"/>
<dbReference type="EMBL" id="HBIV01006355">
    <property type="protein sequence ID" value="CAE0650978.1"/>
    <property type="molecule type" value="Transcribed_RNA"/>
</dbReference>
<dbReference type="PANTHER" id="PTHR12771">
    <property type="entry name" value="ENGULFMENT AND CELL MOTILITY"/>
    <property type="match status" value="1"/>
</dbReference>
<dbReference type="PROSITE" id="PS51335">
    <property type="entry name" value="ELMO"/>
    <property type="match status" value="1"/>
</dbReference>
<protein>
    <recommendedName>
        <fullName evidence="1">ELMO domain-containing protein</fullName>
    </recommendedName>
</protein>
<organism evidence="2">
    <name type="scientific">Lotharella globosa</name>
    <dbReference type="NCBI Taxonomy" id="91324"/>
    <lineage>
        <taxon>Eukaryota</taxon>
        <taxon>Sar</taxon>
        <taxon>Rhizaria</taxon>
        <taxon>Cercozoa</taxon>
        <taxon>Chlorarachniophyceae</taxon>
        <taxon>Lotharella</taxon>
    </lineage>
</organism>
<evidence type="ECO:0000313" key="2">
    <source>
        <dbReference type="EMBL" id="CAE0650978.1"/>
    </source>
</evidence>
<accession>A0A7S3YGJ3</accession>
<feature type="domain" description="ELMO" evidence="1">
    <location>
        <begin position="69"/>
        <end position="249"/>
    </location>
</feature>
<dbReference type="InterPro" id="IPR006816">
    <property type="entry name" value="ELMO_dom"/>
</dbReference>
<dbReference type="InterPro" id="IPR050868">
    <property type="entry name" value="ELMO_domain-containing"/>
</dbReference>
<sequence length="289" mass="33128">MFLGVLGIAPPTGAGFLSPIDCCLGQKPNKGPQWTVERKYIEFATPKELKLIEKIRSQTSELFDIENEAHRDLLVRLWKAAIPEEEVPDLDKPHEKWKYIGFQNARPETDFRAAGILGLRHLVCFAEHHTKLLRRILAEQRYPWAAASINVTEIYVTHLKLRVPQPRIAPIPMESIYDLQAFTWLAAGAARAHRDQKSNEWIALDLLHSLGVMMLDHLWNQRLEEDRTTNLLHFKMALMETSAVINVILRRRPDNLKALRSAFMDRLPPAYDDGKGIGTEDVKEQPSMQ</sequence>